<proteinExistence type="predicted"/>
<dbReference type="EMBL" id="BKCP01006735">
    <property type="protein sequence ID" value="GER43652.1"/>
    <property type="molecule type" value="Genomic_DNA"/>
</dbReference>
<protein>
    <submittedName>
        <fullName evidence="2">Replication factor A</fullName>
    </submittedName>
</protein>
<feature type="domain" description="Replication factor A C-terminal" evidence="1">
    <location>
        <begin position="10"/>
        <end position="104"/>
    </location>
</feature>
<dbReference type="SUPFAM" id="SSF50249">
    <property type="entry name" value="Nucleic acid-binding proteins"/>
    <property type="match status" value="1"/>
</dbReference>
<organism evidence="2 3">
    <name type="scientific">Striga asiatica</name>
    <name type="common">Asiatic witchweed</name>
    <name type="synonym">Buchnera asiatica</name>
    <dbReference type="NCBI Taxonomy" id="4170"/>
    <lineage>
        <taxon>Eukaryota</taxon>
        <taxon>Viridiplantae</taxon>
        <taxon>Streptophyta</taxon>
        <taxon>Embryophyta</taxon>
        <taxon>Tracheophyta</taxon>
        <taxon>Spermatophyta</taxon>
        <taxon>Magnoliopsida</taxon>
        <taxon>eudicotyledons</taxon>
        <taxon>Gunneridae</taxon>
        <taxon>Pentapetalae</taxon>
        <taxon>asterids</taxon>
        <taxon>lamiids</taxon>
        <taxon>Lamiales</taxon>
        <taxon>Orobanchaceae</taxon>
        <taxon>Buchnereae</taxon>
        <taxon>Striga</taxon>
    </lineage>
</organism>
<dbReference type="OrthoDB" id="1740937at2759"/>
<reference evidence="3" key="1">
    <citation type="journal article" date="2019" name="Curr. Biol.">
        <title>Genome Sequence of Striga asiatica Provides Insight into the Evolution of Plant Parasitism.</title>
        <authorList>
            <person name="Yoshida S."/>
            <person name="Kim S."/>
            <person name="Wafula E.K."/>
            <person name="Tanskanen J."/>
            <person name="Kim Y.M."/>
            <person name="Honaas L."/>
            <person name="Yang Z."/>
            <person name="Spallek T."/>
            <person name="Conn C.E."/>
            <person name="Ichihashi Y."/>
            <person name="Cheong K."/>
            <person name="Cui S."/>
            <person name="Der J.P."/>
            <person name="Gundlach H."/>
            <person name="Jiao Y."/>
            <person name="Hori C."/>
            <person name="Ishida J.K."/>
            <person name="Kasahara H."/>
            <person name="Kiba T."/>
            <person name="Kim M.S."/>
            <person name="Koo N."/>
            <person name="Laohavisit A."/>
            <person name="Lee Y.H."/>
            <person name="Lumba S."/>
            <person name="McCourt P."/>
            <person name="Mortimer J.C."/>
            <person name="Mutuku J.M."/>
            <person name="Nomura T."/>
            <person name="Sasaki-Sekimoto Y."/>
            <person name="Seto Y."/>
            <person name="Wang Y."/>
            <person name="Wakatake T."/>
            <person name="Sakakibara H."/>
            <person name="Demura T."/>
            <person name="Yamaguchi S."/>
            <person name="Yoneyama K."/>
            <person name="Manabe R.I."/>
            <person name="Nelson D.C."/>
            <person name="Schulman A.H."/>
            <person name="Timko M.P."/>
            <person name="dePamphilis C.W."/>
            <person name="Choi D."/>
            <person name="Shirasu K."/>
        </authorList>
    </citation>
    <scope>NUCLEOTIDE SEQUENCE [LARGE SCALE GENOMIC DNA]</scope>
    <source>
        <strain evidence="3">cv. UVA1</strain>
    </source>
</reference>
<name>A0A5A7QFC4_STRAF</name>
<dbReference type="Proteomes" id="UP000325081">
    <property type="component" value="Unassembled WGS sequence"/>
</dbReference>
<keyword evidence="3" id="KW-1185">Reference proteome</keyword>
<dbReference type="InterPro" id="IPR012340">
    <property type="entry name" value="NA-bd_OB-fold"/>
</dbReference>
<evidence type="ECO:0000259" key="1">
    <source>
        <dbReference type="Pfam" id="PF08646"/>
    </source>
</evidence>
<evidence type="ECO:0000313" key="3">
    <source>
        <dbReference type="Proteomes" id="UP000325081"/>
    </source>
</evidence>
<dbReference type="InterPro" id="IPR013955">
    <property type="entry name" value="Rep_factor-A_C"/>
</dbReference>
<accession>A0A5A7QFC4</accession>
<gene>
    <name evidence="2" type="ORF">STAS_20518</name>
</gene>
<comment type="caution">
    <text evidence="2">The sequence shown here is derived from an EMBL/GenBank/DDBJ whole genome shotgun (WGS) entry which is preliminary data.</text>
</comment>
<evidence type="ECO:0000313" key="2">
    <source>
        <dbReference type="EMBL" id="GER43652.1"/>
    </source>
</evidence>
<dbReference type="AlphaFoldDB" id="A0A5A7QFC4"/>
<dbReference type="Pfam" id="PF08646">
    <property type="entry name" value="Rep_fac-A_C"/>
    <property type="match status" value="1"/>
</dbReference>
<sequence length="112" mass="12758">MQGRITLGLASQSLWFSAYNNCDKKFDLQVGSDIRCSSCNQRSQITVRARIPIYIKDDTETITAVLYEEDVVQLVGRTGAELKDVEDQGISMLKKIGGRIKNYHIVCYVRFY</sequence>
<dbReference type="Gene3D" id="2.40.50.140">
    <property type="entry name" value="Nucleic acid-binding proteins"/>
    <property type="match status" value="1"/>
</dbReference>